<dbReference type="InterPro" id="IPR036291">
    <property type="entry name" value="NAD(P)-bd_dom_sf"/>
</dbReference>
<accession>A0A542XGN3</accession>
<dbReference type="EMBL" id="BOQM01000007">
    <property type="protein sequence ID" value="GIM83005.1"/>
    <property type="molecule type" value="Genomic_DNA"/>
</dbReference>
<reference evidence="3 6" key="2">
    <citation type="submission" date="2021-03" db="EMBL/GenBank/DDBJ databases">
        <title>Whole genome shotgun sequence of Salinispora arenicola NBRC 105043.</title>
        <authorList>
            <person name="Komaki H."/>
            <person name="Tamura T."/>
        </authorList>
    </citation>
    <scope>NUCLEOTIDE SEQUENCE [LARGE SCALE GENOMIC DNA]</scope>
    <source>
        <strain evidence="3 6">NBRC 105043</strain>
    </source>
</reference>
<dbReference type="RefSeq" id="WP_018800988.1">
    <property type="nucleotide sequence ID" value="NZ_BOQM01000007.1"/>
</dbReference>
<dbReference type="EMBL" id="VFOL01000001">
    <property type="protein sequence ID" value="TQL34993.1"/>
    <property type="molecule type" value="Genomic_DNA"/>
</dbReference>
<dbReference type="SUPFAM" id="SSF51735">
    <property type="entry name" value="NAD(P)-binding Rossmann-fold domains"/>
    <property type="match status" value="1"/>
</dbReference>
<dbReference type="PANTHER" id="PTHR43377:SF1">
    <property type="entry name" value="BILIVERDIN REDUCTASE A"/>
    <property type="match status" value="1"/>
</dbReference>
<keyword evidence="6" id="KW-1185">Reference proteome</keyword>
<evidence type="ECO:0000259" key="2">
    <source>
        <dbReference type="Pfam" id="PF22725"/>
    </source>
</evidence>
<dbReference type="GO" id="GO:0000166">
    <property type="term" value="F:nucleotide binding"/>
    <property type="evidence" value="ECO:0007669"/>
    <property type="project" value="InterPro"/>
</dbReference>
<dbReference type="Proteomes" id="UP000677457">
    <property type="component" value="Unassembled WGS sequence"/>
</dbReference>
<name>A0A542XGN3_SALAC</name>
<dbReference type="InterPro" id="IPR000683">
    <property type="entry name" value="Gfo/Idh/MocA-like_OxRdtase_N"/>
</dbReference>
<evidence type="ECO:0000313" key="6">
    <source>
        <dbReference type="Proteomes" id="UP000677457"/>
    </source>
</evidence>
<comment type="caution">
    <text evidence="4">The sequence shown here is derived from an EMBL/GenBank/DDBJ whole genome shotgun (WGS) entry which is preliminary data.</text>
</comment>
<protein>
    <submittedName>
        <fullName evidence="3">NADH-dependent dehydrogenase</fullName>
    </submittedName>
    <submittedName>
        <fullName evidence="4">Putative dehydrogenase</fullName>
    </submittedName>
</protein>
<proteinExistence type="predicted"/>
<dbReference type="InterPro" id="IPR055170">
    <property type="entry name" value="GFO_IDH_MocA-like_dom"/>
</dbReference>
<evidence type="ECO:0000313" key="3">
    <source>
        <dbReference type="EMBL" id="GIM83005.1"/>
    </source>
</evidence>
<dbReference type="Pfam" id="PF01408">
    <property type="entry name" value="GFO_IDH_MocA"/>
    <property type="match status" value="1"/>
</dbReference>
<dbReference type="GeneID" id="93769386"/>
<evidence type="ECO:0000259" key="1">
    <source>
        <dbReference type="Pfam" id="PF01408"/>
    </source>
</evidence>
<dbReference type="Gene3D" id="3.40.50.720">
    <property type="entry name" value="NAD(P)-binding Rossmann-like Domain"/>
    <property type="match status" value="1"/>
</dbReference>
<sequence>MRVAVLSPAHERASAYARLLHEMPDVELLIADPVGSPDGHVLGQHLAAQLGVPHANDWNEVLEWLPNAVVIASEVGRHRELVERMAEAETFVLCAQPLAATEHDVKAMVDACDMAGVRLTVESPACHSEAFAAVRRGIADGVVGRLTTIHGSYHAPPAGADGAGLAGNAAYLLDLVDMVLDGDPATRVYAQANNVLSGRAGAESAAVLTVSYRGGTVASLDCAWSRSARGPALTFVGDRASVEYDATPRLLDGFDAAAGSDRWEPGGEDLHPLMLRDFLGTIETGAGVGPDGQAGLRTQRIIEAAHTSMRTGQPVDIG</sequence>
<evidence type="ECO:0000313" key="5">
    <source>
        <dbReference type="Proteomes" id="UP000315983"/>
    </source>
</evidence>
<evidence type="ECO:0000313" key="4">
    <source>
        <dbReference type="EMBL" id="TQL34993.1"/>
    </source>
</evidence>
<dbReference type="AlphaFoldDB" id="A0A542XGN3"/>
<dbReference type="Proteomes" id="UP000315983">
    <property type="component" value="Unassembled WGS sequence"/>
</dbReference>
<organism evidence="4 5">
    <name type="scientific">Salinispora arenicola</name>
    <dbReference type="NCBI Taxonomy" id="168697"/>
    <lineage>
        <taxon>Bacteria</taxon>
        <taxon>Bacillati</taxon>
        <taxon>Actinomycetota</taxon>
        <taxon>Actinomycetes</taxon>
        <taxon>Micromonosporales</taxon>
        <taxon>Micromonosporaceae</taxon>
        <taxon>Salinispora</taxon>
    </lineage>
</organism>
<dbReference type="InterPro" id="IPR051450">
    <property type="entry name" value="Gfo/Idh/MocA_Oxidoreductases"/>
</dbReference>
<dbReference type="PANTHER" id="PTHR43377">
    <property type="entry name" value="BILIVERDIN REDUCTASE A"/>
    <property type="match status" value="1"/>
</dbReference>
<gene>
    <name evidence="3" type="primary">rifT</name>
    <name evidence="4" type="ORF">FB564_0010</name>
    <name evidence="3" type="ORF">Sar04_09950</name>
</gene>
<dbReference type="Pfam" id="PF22725">
    <property type="entry name" value="GFO_IDH_MocA_C3"/>
    <property type="match status" value="1"/>
</dbReference>
<dbReference type="SUPFAM" id="SSF55347">
    <property type="entry name" value="Glyceraldehyde-3-phosphate dehydrogenase-like, C-terminal domain"/>
    <property type="match status" value="1"/>
</dbReference>
<dbReference type="Gene3D" id="3.30.360.10">
    <property type="entry name" value="Dihydrodipicolinate Reductase, domain 2"/>
    <property type="match status" value="1"/>
</dbReference>
<feature type="domain" description="Gfo/Idh/MocA-like oxidoreductase N-terminal" evidence="1">
    <location>
        <begin position="44"/>
        <end position="122"/>
    </location>
</feature>
<reference evidence="4 5" key="1">
    <citation type="submission" date="2019-06" db="EMBL/GenBank/DDBJ databases">
        <title>Sequencing the genomes of 1000 actinobacteria strains.</title>
        <authorList>
            <person name="Klenk H.-P."/>
        </authorList>
    </citation>
    <scope>NUCLEOTIDE SEQUENCE [LARGE SCALE GENOMIC DNA]</scope>
    <source>
        <strain evidence="4 5">DSM 44819</strain>
    </source>
</reference>
<feature type="domain" description="GFO/IDH/MocA-like oxidoreductase" evidence="2">
    <location>
        <begin position="131"/>
        <end position="243"/>
    </location>
</feature>